<evidence type="ECO:0000256" key="3">
    <source>
        <dbReference type="SAM" id="MobiDB-lite"/>
    </source>
</evidence>
<feature type="coiled-coil region" evidence="2">
    <location>
        <begin position="304"/>
        <end position="388"/>
    </location>
</feature>
<feature type="compositionally biased region" description="Basic and acidic residues" evidence="3">
    <location>
        <begin position="83"/>
        <end position="95"/>
    </location>
</feature>
<feature type="region of interest" description="Disordered" evidence="3">
    <location>
        <begin position="643"/>
        <end position="691"/>
    </location>
</feature>
<keyword evidence="4" id="KW-1133">Transmembrane helix</keyword>
<name>A0AAV9IZT6_CYACA</name>
<evidence type="ECO:0000313" key="6">
    <source>
        <dbReference type="EMBL" id="KAK4537551.1"/>
    </source>
</evidence>
<feature type="compositionally biased region" description="Low complexity" evidence="3">
    <location>
        <begin position="52"/>
        <end position="67"/>
    </location>
</feature>
<dbReference type="PANTHER" id="PTHR11102:SF160">
    <property type="entry name" value="ERAD-ASSOCIATED E3 UBIQUITIN-PROTEIN LIGASE COMPONENT HRD3"/>
    <property type="match status" value="1"/>
</dbReference>
<accession>A0AAV9IZT6</accession>
<dbReference type="InterPro" id="IPR050767">
    <property type="entry name" value="Sel1_AlgK"/>
</dbReference>
<protein>
    <submittedName>
        <fullName evidence="6">Uncharacterized protein</fullName>
    </submittedName>
</protein>
<feature type="region of interest" description="Disordered" evidence="3">
    <location>
        <begin position="183"/>
        <end position="208"/>
    </location>
</feature>
<evidence type="ECO:0000256" key="5">
    <source>
        <dbReference type="SAM" id="SignalP"/>
    </source>
</evidence>
<feature type="chain" id="PRO_5044024097" evidence="5">
    <location>
        <begin position="26"/>
        <end position="1197"/>
    </location>
</feature>
<dbReference type="Proteomes" id="UP001301350">
    <property type="component" value="Unassembled WGS sequence"/>
</dbReference>
<reference evidence="6 7" key="1">
    <citation type="submission" date="2022-07" db="EMBL/GenBank/DDBJ databases">
        <title>Genome-wide signatures of adaptation to extreme environments.</title>
        <authorList>
            <person name="Cho C.H."/>
            <person name="Yoon H.S."/>
        </authorList>
    </citation>
    <scope>NUCLEOTIDE SEQUENCE [LARGE SCALE GENOMIC DNA]</scope>
    <source>
        <strain evidence="6 7">DBV 063 E5</strain>
    </source>
</reference>
<comment type="similarity">
    <text evidence="1">Belongs to the sel-1 family.</text>
</comment>
<sequence length="1197" mass="130049">MGWSDARRRRRLSLLFLFLVSLAAWHFHQEPLGRRPLHRGVCARGGGSLVAAAAAEPSPTPTETTPRAARDAPAESVAGDEPEVAKPVEERRTSLGEDAPSTEPEDRHGDDSAAAAERPPNGADRHTGQTPLPPGERGGDGDEPESPWDLDTLLDEREYMRRAASKAESARVRRLGEWRYPAAMDGADDEPERKSDGEAAAPKQQPRLTAEELVVESLGLNDVNARNGRVLRQTADMHLQAKLALRDTSAAGSEVLKEAFSVLAEYAFQRLPVLASQLHALHVQAQALVTTTEDAIPSSEVTSAADIESLRRRLRDDLAKLRQEVRQVLSEALQRAEDARVRLSVADAELSPRLFPLATFHNSLIKLQAVWEEELQTLENLLMEAEGHRQENAGGDADPPDNQWSAEDTEANELVAEAESLLYQHGDLSEVLRKLERAADLGHEGAVASLAALHFSGDVPSGLAARPQLATRYLERALEVGHPDAHALAGMLYAANLSGWRPAWTVNGSAPIGVWRALAHWQVAATGGNAYAQMALGFRYLHGYGGVAANCPLALHFYKKAAKQAALELIEREQLTEQQGNSWRGTASAAGDRPDEAVLRLTVGIRQRLTSTPAEESMEGARFTPDEVYRLRRAARWLRHRRVRSATAESSPPPERQVSSSSTRSSSDTVAAGGADWPGRTARRPGRPLRGYAAAPSLEDEIVQYYRHAADRGDPRAQLALGGLYFHGARGLPQDRERARHYFEQAARVGDAQALVNLGYMYARGIGVPLNNQSALRYYRAAAAQYNPTALNGLAYMYLMGMGTEPNAPEALRLFRLAAERGNVEAKFNLGMLHAEGVPGVQLRDRLRALAYFAEAARHGHVLATYRAARLMEGGVGHSDCLDVATAYRRVAEAGLYGQGLVEAGRLAFDESGVGSGDGRRGAGGHAAAAAAAAATDALDTALWRFAQAAEAGVEVAQYNAAVLLRYGPAPGDADESGRRASRYALMSAMNGNVQAMVQVGDGFYVREVHRAARAPRRETTAGGANAAAAVAVADRDASTALRFYRKAADHGSAEAMFYIGCMYARGHGGLQRDWHLAERCWEAARRLQPAEAWLPATLAIVWARLYRRLAPWREALRWLLPRRIPSAPTASTSSARPHRPVWPAVWSALCAHHGLPLWLLLLAVAVLAKMALRRKWPSALHRHAPHAHADESINGL</sequence>
<comment type="caution">
    <text evidence="6">The sequence shown here is derived from an EMBL/GenBank/DDBJ whole genome shotgun (WGS) entry which is preliminary data.</text>
</comment>
<keyword evidence="2" id="KW-0175">Coiled coil</keyword>
<keyword evidence="4" id="KW-0812">Transmembrane</keyword>
<keyword evidence="5" id="KW-0732">Signal</keyword>
<dbReference type="SUPFAM" id="SSF81901">
    <property type="entry name" value="HCP-like"/>
    <property type="match status" value="3"/>
</dbReference>
<dbReference type="InterPro" id="IPR006597">
    <property type="entry name" value="Sel1-like"/>
</dbReference>
<proteinExistence type="inferred from homology"/>
<dbReference type="Pfam" id="PF08238">
    <property type="entry name" value="Sel1"/>
    <property type="match status" value="7"/>
</dbReference>
<dbReference type="InterPro" id="IPR011990">
    <property type="entry name" value="TPR-like_helical_dom_sf"/>
</dbReference>
<keyword evidence="4" id="KW-0472">Membrane</keyword>
<dbReference type="Gene3D" id="1.25.40.10">
    <property type="entry name" value="Tetratricopeptide repeat domain"/>
    <property type="match status" value="3"/>
</dbReference>
<organism evidence="6 7">
    <name type="scientific">Cyanidium caldarium</name>
    <name type="common">Red alga</name>
    <dbReference type="NCBI Taxonomy" id="2771"/>
    <lineage>
        <taxon>Eukaryota</taxon>
        <taxon>Rhodophyta</taxon>
        <taxon>Bangiophyceae</taxon>
        <taxon>Cyanidiales</taxon>
        <taxon>Cyanidiaceae</taxon>
        <taxon>Cyanidium</taxon>
    </lineage>
</organism>
<gene>
    <name evidence="6" type="ORF">CDCA_CDCA13G3576</name>
</gene>
<feature type="signal peptide" evidence="5">
    <location>
        <begin position="1"/>
        <end position="25"/>
    </location>
</feature>
<evidence type="ECO:0000313" key="7">
    <source>
        <dbReference type="Proteomes" id="UP001301350"/>
    </source>
</evidence>
<keyword evidence="7" id="KW-1185">Reference proteome</keyword>
<evidence type="ECO:0000256" key="4">
    <source>
        <dbReference type="SAM" id="Phobius"/>
    </source>
</evidence>
<dbReference type="SMART" id="SM00671">
    <property type="entry name" value="SEL1"/>
    <property type="match status" value="9"/>
</dbReference>
<evidence type="ECO:0000256" key="1">
    <source>
        <dbReference type="ARBA" id="ARBA00038101"/>
    </source>
</evidence>
<feature type="transmembrane region" description="Helical" evidence="4">
    <location>
        <begin position="1156"/>
        <end position="1173"/>
    </location>
</feature>
<dbReference type="EMBL" id="JANCYW010000013">
    <property type="protein sequence ID" value="KAK4537551.1"/>
    <property type="molecule type" value="Genomic_DNA"/>
</dbReference>
<evidence type="ECO:0000256" key="2">
    <source>
        <dbReference type="SAM" id="Coils"/>
    </source>
</evidence>
<dbReference type="PANTHER" id="PTHR11102">
    <property type="entry name" value="SEL-1-LIKE PROTEIN"/>
    <property type="match status" value="1"/>
</dbReference>
<dbReference type="AlphaFoldDB" id="A0AAV9IZT6"/>
<feature type="region of interest" description="Disordered" evidence="3">
    <location>
        <begin position="52"/>
        <end position="149"/>
    </location>
</feature>